<organism evidence="12 13">
    <name type="scientific">Pedobacter psychroterrae</name>
    <dbReference type="NCBI Taxonomy" id="2530453"/>
    <lineage>
        <taxon>Bacteria</taxon>
        <taxon>Pseudomonadati</taxon>
        <taxon>Bacteroidota</taxon>
        <taxon>Sphingobacteriia</taxon>
        <taxon>Sphingobacteriales</taxon>
        <taxon>Sphingobacteriaceae</taxon>
        <taxon>Pedobacter</taxon>
    </lineage>
</organism>
<sequence>MKSYIKKITLAIGLSLLTFSQLLAQELPLNPEVTRGKLPNGFTYYVQKNTNHKKRVTLYLVNKVGSILETEEQRGLAHFMEHMSFNGSTHFPGATLVDFLEKAGVRFGADLNAYTSFDETVYQLPIPIDKPEMLNSGLQVIRDWAAEATLDPKEIDKERGVVLEEKRLRNGGQQRIQQQTFPYMVNHSRYADREPIGTEAVLKNFTRETILSFYKDWYRPDLQAIIVVGDVDVKDIVQRIHKLFSDLKAPAVPKPRPEYTIELSGKNQFLAVTDKEVQGTMMQIMIKHPHKKLLTHADYMDYIKMNLFNQVLAARFQSVSQKNASRYIGVSAGLAPFMANVEAFTANLSARPGELEKGFAAFWSEISKIKDQGFTAAELDLAKMQYLNGMQAMASEGDKKQSAQYAQEYVRHFLNGNAIPGITKEAELTEAYLPAISLGHINQMAKQYISEVNRDVVIIGPETAKAGLPNEHQVNEWFAKYGTTTAPAANAEEEKAVLALAKMPMIAVPPVKGKVVSSTKIKELNLTELKLSNGVRVILKPTTFKNDEVSFTAFSPGGTSIYSDADFQTATNAASLIVEGGIGDFNGETLRQKLNGKQAGANPFIGERIEGISGYSNAKELETALQLTYLYFTEPRKDTAAFTATMSRAKATLANPINTPEKMFGDTLTAVMSNYHLRMKSPTLADLEKINLDRAFEIYKERFNDASDFTFIIVGNFDPVKIRPLLEQYLGSLPATGRKESAKDLGIQIPSGVIKKTIYSGAEDKATVQLIISGNYEYSEAHNMQLQAIKQVLELRMLERLREKEGGVYSPSVSLNVSHSPRTRYAFGISFGCSPANVEMLIAAVWQEIAKIKAEGAFPEDLAKFKAEKKVGMTNALETNGFWLNYLSNQYQEQLDPKDILNYTKNLENLNGAALKTAINTYLDGKNYVRVVLLPDNQKVIR</sequence>
<accession>A0A4R0NL87</accession>
<dbReference type="Pfam" id="PF05193">
    <property type="entry name" value="Peptidase_M16_C"/>
    <property type="match status" value="2"/>
</dbReference>
<evidence type="ECO:0000256" key="4">
    <source>
        <dbReference type="ARBA" id="ARBA00022723"/>
    </source>
</evidence>
<dbReference type="Pfam" id="PF00675">
    <property type="entry name" value="Peptidase_M16"/>
    <property type="match status" value="1"/>
</dbReference>
<feature type="signal peptide" evidence="9">
    <location>
        <begin position="1"/>
        <end position="24"/>
    </location>
</feature>
<dbReference type="PANTHER" id="PTHR43690">
    <property type="entry name" value="NARDILYSIN"/>
    <property type="match status" value="1"/>
</dbReference>
<feature type="chain" id="PRO_5020410250" evidence="9">
    <location>
        <begin position="25"/>
        <end position="942"/>
    </location>
</feature>
<dbReference type="GO" id="GO:0046872">
    <property type="term" value="F:metal ion binding"/>
    <property type="evidence" value="ECO:0007669"/>
    <property type="project" value="UniProtKB-KW"/>
</dbReference>
<comment type="similarity">
    <text evidence="2 8">Belongs to the peptidase M16 family.</text>
</comment>
<feature type="domain" description="Peptidase M16 C-terminal" evidence="11">
    <location>
        <begin position="689"/>
        <end position="866"/>
    </location>
</feature>
<evidence type="ECO:0000256" key="5">
    <source>
        <dbReference type="ARBA" id="ARBA00022801"/>
    </source>
</evidence>
<dbReference type="PANTHER" id="PTHR43690:SF34">
    <property type="entry name" value="ZINC PROTEASE PQQL-LIKE"/>
    <property type="match status" value="1"/>
</dbReference>
<evidence type="ECO:0000256" key="6">
    <source>
        <dbReference type="ARBA" id="ARBA00022833"/>
    </source>
</evidence>
<dbReference type="PROSITE" id="PS00143">
    <property type="entry name" value="INSULINASE"/>
    <property type="match status" value="1"/>
</dbReference>
<evidence type="ECO:0000256" key="8">
    <source>
        <dbReference type="RuleBase" id="RU004447"/>
    </source>
</evidence>
<reference evidence="12 13" key="1">
    <citation type="submission" date="2019-02" db="EMBL/GenBank/DDBJ databases">
        <title>Pedobacter sp. RP-1-14 sp. nov., isolated from Arctic soil.</title>
        <authorList>
            <person name="Dahal R.H."/>
        </authorList>
    </citation>
    <scope>NUCLEOTIDE SEQUENCE [LARGE SCALE GENOMIC DNA]</scope>
    <source>
        <strain evidence="12 13">RP-1-14</strain>
    </source>
</reference>
<dbReference type="GO" id="GO:0004222">
    <property type="term" value="F:metalloendopeptidase activity"/>
    <property type="evidence" value="ECO:0007669"/>
    <property type="project" value="InterPro"/>
</dbReference>
<dbReference type="AlphaFoldDB" id="A0A4R0NL87"/>
<dbReference type="GO" id="GO:0006508">
    <property type="term" value="P:proteolysis"/>
    <property type="evidence" value="ECO:0007669"/>
    <property type="project" value="UniProtKB-KW"/>
</dbReference>
<dbReference type="InterPro" id="IPR011249">
    <property type="entry name" value="Metalloenz_LuxS/M16"/>
</dbReference>
<evidence type="ECO:0000256" key="2">
    <source>
        <dbReference type="ARBA" id="ARBA00007261"/>
    </source>
</evidence>
<protein>
    <submittedName>
        <fullName evidence="12">Insulinase family protein</fullName>
    </submittedName>
</protein>
<comment type="caution">
    <text evidence="12">The sequence shown here is derived from an EMBL/GenBank/DDBJ whole genome shotgun (WGS) entry which is preliminary data.</text>
</comment>
<dbReference type="Proteomes" id="UP000293347">
    <property type="component" value="Unassembled WGS sequence"/>
</dbReference>
<comment type="cofactor">
    <cofactor evidence="1">
        <name>Zn(2+)</name>
        <dbReference type="ChEBI" id="CHEBI:29105"/>
    </cofactor>
</comment>
<evidence type="ECO:0000256" key="3">
    <source>
        <dbReference type="ARBA" id="ARBA00022670"/>
    </source>
</evidence>
<dbReference type="EMBL" id="SJSL01000002">
    <property type="protein sequence ID" value="TCD01386.1"/>
    <property type="molecule type" value="Genomic_DNA"/>
</dbReference>
<dbReference type="InterPro" id="IPR011765">
    <property type="entry name" value="Pept_M16_N"/>
</dbReference>
<dbReference type="Gene3D" id="3.30.830.10">
    <property type="entry name" value="Metalloenzyme, LuxS/M16 peptidase-like"/>
    <property type="match status" value="4"/>
</dbReference>
<evidence type="ECO:0000256" key="7">
    <source>
        <dbReference type="ARBA" id="ARBA00023049"/>
    </source>
</evidence>
<evidence type="ECO:0000313" key="12">
    <source>
        <dbReference type="EMBL" id="TCD01386.1"/>
    </source>
</evidence>
<dbReference type="InterPro" id="IPR001431">
    <property type="entry name" value="Pept_M16_Zn_BS"/>
</dbReference>
<gene>
    <name evidence="12" type="ORF">EZ437_11610</name>
</gene>
<keyword evidence="6" id="KW-0862">Zinc</keyword>
<feature type="domain" description="Peptidase M16 N-terminal" evidence="10">
    <location>
        <begin position="47"/>
        <end position="165"/>
    </location>
</feature>
<dbReference type="InterPro" id="IPR050626">
    <property type="entry name" value="Peptidase_M16"/>
</dbReference>
<dbReference type="SUPFAM" id="SSF63411">
    <property type="entry name" value="LuxS/MPP-like metallohydrolase"/>
    <property type="match status" value="4"/>
</dbReference>
<keyword evidence="3" id="KW-0645">Protease</keyword>
<keyword evidence="13" id="KW-1185">Reference proteome</keyword>
<evidence type="ECO:0000259" key="10">
    <source>
        <dbReference type="Pfam" id="PF00675"/>
    </source>
</evidence>
<dbReference type="InterPro" id="IPR007863">
    <property type="entry name" value="Peptidase_M16_C"/>
</dbReference>
<dbReference type="OrthoDB" id="9811314at2"/>
<evidence type="ECO:0000313" key="13">
    <source>
        <dbReference type="Proteomes" id="UP000293347"/>
    </source>
</evidence>
<dbReference type="RefSeq" id="WP_131596159.1">
    <property type="nucleotide sequence ID" value="NZ_SJSL01000002.1"/>
</dbReference>
<keyword evidence="5" id="KW-0378">Hydrolase</keyword>
<keyword evidence="4" id="KW-0479">Metal-binding</keyword>
<keyword evidence="7" id="KW-0482">Metalloprotease</keyword>
<evidence type="ECO:0000256" key="9">
    <source>
        <dbReference type="SAM" id="SignalP"/>
    </source>
</evidence>
<evidence type="ECO:0000259" key="11">
    <source>
        <dbReference type="Pfam" id="PF05193"/>
    </source>
</evidence>
<feature type="domain" description="Peptidase M16 C-terminal" evidence="11">
    <location>
        <begin position="204"/>
        <end position="385"/>
    </location>
</feature>
<keyword evidence="9" id="KW-0732">Signal</keyword>
<proteinExistence type="inferred from homology"/>
<name>A0A4R0NL87_9SPHI</name>
<evidence type="ECO:0000256" key="1">
    <source>
        <dbReference type="ARBA" id="ARBA00001947"/>
    </source>
</evidence>